<keyword evidence="1" id="KW-0812">Transmembrane</keyword>
<reference evidence="2 3" key="1">
    <citation type="submission" date="2007-10" db="EMBL/GenBank/DDBJ databases">
        <title>Complete sequence of Desulfococcus oleovorans Hxd3.</title>
        <authorList>
            <consortium name="US DOE Joint Genome Institute"/>
            <person name="Copeland A."/>
            <person name="Lucas S."/>
            <person name="Lapidus A."/>
            <person name="Barry K."/>
            <person name="Glavina del Rio T."/>
            <person name="Dalin E."/>
            <person name="Tice H."/>
            <person name="Pitluck S."/>
            <person name="Kiss H."/>
            <person name="Brettin T."/>
            <person name="Bruce D."/>
            <person name="Detter J.C."/>
            <person name="Han C."/>
            <person name="Schmutz J."/>
            <person name="Larimer F."/>
            <person name="Land M."/>
            <person name="Hauser L."/>
            <person name="Kyrpides N."/>
            <person name="Kim E."/>
            <person name="Wawrik B."/>
            <person name="Richardson P."/>
        </authorList>
    </citation>
    <scope>NUCLEOTIDE SEQUENCE [LARGE SCALE GENOMIC DNA]</scope>
    <source>
        <strain evidence="3">DSM 6200 / JCM 39069 / Hxd3</strain>
    </source>
</reference>
<protein>
    <submittedName>
        <fullName evidence="2">Uncharacterized protein</fullName>
    </submittedName>
</protein>
<accession>A8ZUQ8</accession>
<feature type="transmembrane region" description="Helical" evidence="1">
    <location>
        <begin position="78"/>
        <end position="98"/>
    </location>
</feature>
<dbReference type="RefSeq" id="WP_012174090.1">
    <property type="nucleotide sequence ID" value="NC_009943.1"/>
</dbReference>
<keyword evidence="1" id="KW-0472">Membrane</keyword>
<dbReference type="KEGG" id="dol:Dole_0661"/>
<feature type="transmembrane region" description="Helical" evidence="1">
    <location>
        <begin position="104"/>
        <end position="123"/>
    </location>
</feature>
<keyword evidence="1" id="KW-1133">Transmembrane helix</keyword>
<feature type="transmembrane region" description="Helical" evidence="1">
    <location>
        <begin position="48"/>
        <end position="66"/>
    </location>
</feature>
<dbReference type="EMBL" id="CP000859">
    <property type="protein sequence ID" value="ABW66471.1"/>
    <property type="molecule type" value="Genomic_DNA"/>
</dbReference>
<dbReference type="Proteomes" id="UP000008561">
    <property type="component" value="Chromosome"/>
</dbReference>
<gene>
    <name evidence="2" type="ordered locus">Dole_0661</name>
</gene>
<dbReference type="eggNOG" id="ENOG502ZH7U">
    <property type="taxonomic scope" value="Bacteria"/>
</dbReference>
<dbReference type="HOGENOM" id="CLU_1624473_0_0_7"/>
<proteinExistence type="predicted"/>
<evidence type="ECO:0000256" key="1">
    <source>
        <dbReference type="SAM" id="Phobius"/>
    </source>
</evidence>
<name>A8ZUQ8_DESOH</name>
<evidence type="ECO:0000313" key="2">
    <source>
        <dbReference type="EMBL" id="ABW66471.1"/>
    </source>
</evidence>
<dbReference type="AlphaFoldDB" id="A8ZUQ8"/>
<sequence length="163" mass="18104">MEIINFWTNNIISVLAKIGGLFGYTAFVITLSCAVVLNESLLHDDSYIVGWAAAWFILPALLLYLVLERLTVGRIKHIAVAVYSFLFIGYGILVEVIGGEGAGYGVFFIVVYLVSLAFTLPVLRYLSVRRVLVTLWCLGGLYAAAFGFVMSSYLVSIHRYNYL</sequence>
<evidence type="ECO:0000313" key="3">
    <source>
        <dbReference type="Proteomes" id="UP000008561"/>
    </source>
</evidence>
<organism evidence="2 3">
    <name type="scientific">Desulfosudis oleivorans (strain DSM 6200 / JCM 39069 / Hxd3)</name>
    <name type="common">Desulfococcus oleovorans</name>
    <dbReference type="NCBI Taxonomy" id="96561"/>
    <lineage>
        <taxon>Bacteria</taxon>
        <taxon>Pseudomonadati</taxon>
        <taxon>Thermodesulfobacteriota</taxon>
        <taxon>Desulfobacteria</taxon>
        <taxon>Desulfobacterales</taxon>
        <taxon>Desulfosudaceae</taxon>
        <taxon>Desulfosudis</taxon>
    </lineage>
</organism>
<feature type="transmembrane region" description="Helical" evidence="1">
    <location>
        <begin position="135"/>
        <end position="155"/>
    </location>
</feature>
<feature type="transmembrane region" description="Helical" evidence="1">
    <location>
        <begin position="21"/>
        <end position="42"/>
    </location>
</feature>
<dbReference type="STRING" id="96561.Dole_0661"/>
<keyword evidence="3" id="KW-1185">Reference proteome</keyword>